<reference evidence="3" key="2">
    <citation type="submission" date="2015-01" db="EMBL/GenBank/DDBJ databases">
        <title>Evolutionary Origins and Diversification of the Mycorrhizal Mutualists.</title>
        <authorList>
            <consortium name="DOE Joint Genome Institute"/>
            <consortium name="Mycorrhizal Genomics Consortium"/>
            <person name="Kohler A."/>
            <person name="Kuo A."/>
            <person name="Nagy L.G."/>
            <person name="Floudas D."/>
            <person name="Copeland A."/>
            <person name="Barry K.W."/>
            <person name="Cichocki N."/>
            <person name="Veneault-Fourrey C."/>
            <person name="LaButti K."/>
            <person name="Lindquist E.A."/>
            <person name="Lipzen A."/>
            <person name="Lundell T."/>
            <person name="Morin E."/>
            <person name="Murat C."/>
            <person name="Riley R."/>
            <person name="Ohm R."/>
            <person name="Sun H."/>
            <person name="Tunlid A."/>
            <person name="Henrissat B."/>
            <person name="Grigoriev I.V."/>
            <person name="Hibbett D.S."/>
            <person name="Martin F."/>
        </authorList>
    </citation>
    <scope>NUCLEOTIDE SEQUENCE [LARGE SCALE GENOMIC DNA]</scope>
    <source>
        <strain evidence="3">MUT 4182</strain>
    </source>
</reference>
<feature type="region of interest" description="Disordered" evidence="1">
    <location>
        <begin position="1"/>
        <end position="23"/>
    </location>
</feature>
<protein>
    <submittedName>
        <fullName evidence="2">Uncharacterized protein</fullName>
    </submittedName>
</protein>
<sequence length="137" mass="14813">MTHSKASQVSSTAPNIACTSKSQSKEEIEPGLLAELDGHIVQISAKSFFDTFLPPVRDDAQIASRCFDALQEPPTNCEQSPDGIDSGGEGTEGMNCLYGTAGQCFPALATARQELNIYPKLETLLNFIGSFYRKVLH</sequence>
<feature type="compositionally biased region" description="Polar residues" evidence="1">
    <location>
        <begin position="1"/>
        <end position="22"/>
    </location>
</feature>
<dbReference type="AlphaFoldDB" id="A0A0C3Q0I5"/>
<name>A0A0C3Q0I5_9AGAM</name>
<dbReference type="HOGENOM" id="CLU_1866599_0_0_1"/>
<keyword evidence="3" id="KW-1185">Reference proteome</keyword>
<proteinExistence type="predicted"/>
<reference evidence="2 3" key="1">
    <citation type="submission" date="2014-04" db="EMBL/GenBank/DDBJ databases">
        <authorList>
            <consortium name="DOE Joint Genome Institute"/>
            <person name="Kuo A."/>
            <person name="Girlanda M."/>
            <person name="Perotto S."/>
            <person name="Kohler A."/>
            <person name="Nagy L.G."/>
            <person name="Floudas D."/>
            <person name="Copeland A."/>
            <person name="Barry K.W."/>
            <person name="Cichocki N."/>
            <person name="Veneault-Fourrey C."/>
            <person name="LaButti K."/>
            <person name="Lindquist E.A."/>
            <person name="Lipzen A."/>
            <person name="Lundell T."/>
            <person name="Morin E."/>
            <person name="Murat C."/>
            <person name="Sun H."/>
            <person name="Tunlid A."/>
            <person name="Henrissat B."/>
            <person name="Grigoriev I.V."/>
            <person name="Hibbett D.S."/>
            <person name="Martin F."/>
            <person name="Nordberg H.P."/>
            <person name="Cantor M.N."/>
            <person name="Hua S.X."/>
        </authorList>
    </citation>
    <scope>NUCLEOTIDE SEQUENCE [LARGE SCALE GENOMIC DNA]</scope>
    <source>
        <strain evidence="2 3">MUT 4182</strain>
    </source>
</reference>
<accession>A0A0C3Q0I5</accession>
<dbReference type="Proteomes" id="UP000054248">
    <property type="component" value="Unassembled WGS sequence"/>
</dbReference>
<evidence type="ECO:0000256" key="1">
    <source>
        <dbReference type="SAM" id="MobiDB-lite"/>
    </source>
</evidence>
<evidence type="ECO:0000313" key="2">
    <source>
        <dbReference type="EMBL" id="KIO15474.1"/>
    </source>
</evidence>
<dbReference type="EMBL" id="KN824043">
    <property type="protein sequence ID" value="KIO15474.1"/>
    <property type="molecule type" value="Genomic_DNA"/>
</dbReference>
<organism evidence="2 3">
    <name type="scientific">Tulasnella calospora MUT 4182</name>
    <dbReference type="NCBI Taxonomy" id="1051891"/>
    <lineage>
        <taxon>Eukaryota</taxon>
        <taxon>Fungi</taxon>
        <taxon>Dikarya</taxon>
        <taxon>Basidiomycota</taxon>
        <taxon>Agaricomycotina</taxon>
        <taxon>Agaricomycetes</taxon>
        <taxon>Cantharellales</taxon>
        <taxon>Tulasnellaceae</taxon>
        <taxon>Tulasnella</taxon>
    </lineage>
</organism>
<gene>
    <name evidence="2" type="ORF">M407DRAFT_34950</name>
</gene>
<evidence type="ECO:0000313" key="3">
    <source>
        <dbReference type="Proteomes" id="UP000054248"/>
    </source>
</evidence>